<dbReference type="EMBL" id="JAMQJY010000004">
    <property type="protein sequence ID" value="MCM2677463.1"/>
    <property type="molecule type" value="Genomic_DNA"/>
</dbReference>
<dbReference type="RefSeq" id="WP_251611270.1">
    <property type="nucleotide sequence ID" value="NZ_JAMQJY010000004.1"/>
</dbReference>
<sequence length="130" mass="14666">MKKLINVFYIGLALIFVGCTNNNEPVTISNSEENPTAEEVLKENSEADILMYYGTIYNTNVDWVDELTLTKGDQVGEIKEQATEGNYDYSNEMANKLSVGSMIFEAKERDDVLIVEDNGETHYYYALVEG</sequence>
<reference evidence="1" key="1">
    <citation type="submission" date="2022-06" db="EMBL/GenBank/DDBJ databases">
        <title>Alkalicoccobacillus porphyridii sp. nov., isolated from a marine red alga, Porphyridium purpureum and reclassification of Shouchella plakortidis and Shouchella gibsonii as Alkalicoccobacillus plakortidis comb. nov. and Alkalicoccobacillus gibsonii comb. nov.</title>
        <authorList>
            <person name="Kim K.H."/>
            <person name="Lee J.K."/>
            <person name="Han D.M."/>
            <person name="Baek J.H."/>
            <person name="Jeon C.O."/>
        </authorList>
    </citation>
    <scope>NUCLEOTIDE SEQUENCE</scope>
    <source>
        <strain evidence="1">DSM 19153</strain>
    </source>
</reference>
<accession>A0ABT0XNI3</accession>
<dbReference type="Proteomes" id="UP001203665">
    <property type="component" value="Unassembled WGS sequence"/>
</dbReference>
<protein>
    <submittedName>
        <fullName evidence="1">Uncharacterized protein</fullName>
    </submittedName>
</protein>
<name>A0ABT0XNI3_9BACI</name>
<organism evidence="1 2">
    <name type="scientific">Alkalicoccobacillus plakortidis</name>
    <dbReference type="NCBI Taxonomy" id="444060"/>
    <lineage>
        <taxon>Bacteria</taxon>
        <taxon>Bacillati</taxon>
        <taxon>Bacillota</taxon>
        <taxon>Bacilli</taxon>
        <taxon>Bacillales</taxon>
        <taxon>Bacillaceae</taxon>
        <taxon>Alkalicoccobacillus</taxon>
    </lineage>
</organism>
<proteinExistence type="predicted"/>
<keyword evidence="2" id="KW-1185">Reference proteome</keyword>
<comment type="caution">
    <text evidence="1">The sequence shown here is derived from an EMBL/GenBank/DDBJ whole genome shotgun (WGS) entry which is preliminary data.</text>
</comment>
<gene>
    <name evidence="1" type="ORF">NDM98_19790</name>
</gene>
<evidence type="ECO:0000313" key="2">
    <source>
        <dbReference type="Proteomes" id="UP001203665"/>
    </source>
</evidence>
<dbReference type="PROSITE" id="PS51257">
    <property type="entry name" value="PROKAR_LIPOPROTEIN"/>
    <property type="match status" value="1"/>
</dbReference>
<evidence type="ECO:0000313" key="1">
    <source>
        <dbReference type="EMBL" id="MCM2677463.1"/>
    </source>
</evidence>